<dbReference type="AlphaFoldDB" id="A0A3P7JK27"/>
<evidence type="ECO:0000313" key="2">
    <source>
        <dbReference type="Proteomes" id="UP000270094"/>
    </source>
</evidence>
<gene>
    <name evidence="1" type="ORF">SVUK_LOCUS18834</name>
</gene>
<organism evidence="1 2">
    <name type="scientific">Strongylus vulgaris</name>
    <name type="common">Blood worm</name>
    <dbReference type="NCBI Taxonomy" id="40348"/>
    <lineage>
        <taxon>Eukaryota</taxon>
        <taxon>Metazoa</taxon>
        <taxon>Ecdysozoa</taxon>
        <taxon>Nematoda</taxon>
        <taxon>Chromadorea</taxon>
        <taxon>Rhabditida</taxon>
        <taxon>Rhabditina</taxon>
        <taxon>Rhabditomorpha</taxon>
        <taxon>Strongyloidea</taxon>
        <taxon>Strongylidae</taxon>
        <taxon>Strongylus</taxon>
    </lineage>
</organism>
<sequence>MKRLEDLTVETEESVKPCRGQNRRFLSDVTHCTTEGEMLLPGPLPLVRELVVRLGLYGLRRAKRVDDESLVVSES</sequence>
<dbReference type="EMBL" id="UYYB01125666">
    <property type="protein sequence ID" value="VDM83836.1"/>
    <property type="molecule type" value="Genomic_DNA"/>
</dbReference>
<protein>
    <submittedName>
        <fullName evidence="1">Uncharacterized protein</fullName>
    </submittedName>
</protein>
<reference evidence="1 2" key="1">
    <citation type="submission" date="2018-11" db="EMBL/GenBank/DDBJ databases">
        <authorList>
            <consortium name="Pathogen Informatics"/>
        </authorList>
    </citation>
    <scope>NUCLEOTIDE SEQUENCE [LARGE SCALE GENOMIC DNA]</scope>
</reference>
<evidence type="ECO:0000313" key="1">
    <source>
        <dbReference type="EMBL" id="VDM83836.1"/>
    </source>
</evidence>
<accession>A0A3P7JK27</accession>
<name>A0A3P7JK27_STRVU</name>
<dbReference type="Proteomes" id="UP000270094">
    <property type="component" value="Unassembled WGS sequence"/>
</dbReference>
<keyword evidence="2" id="KW-1185">Reference proteome</keyword>
<proteinExistence type="predicted"/>